<name>A0ACB7SEY0_HYAAI</name>
<dbReference type="EMBL" id="CM023484">
    <property type="protein sequence ID" value="KAH6932329.1"/>
    <property type="molecule type" value="Genomic_DNA"/>
</dbReference>
<keyword evidence="2" id="KW-1185">Reference proteome</keyword>
<accession>A0ACB7SEY0</accession>
<protein>
    <submittedName>
        <fullName evidence="1">Uncharacterized protein</fullName>
    </submittedName>
</protein>
<sequence length="101" mass="11089">MANTMTRDDGSGTSRRPKPSSSFTEPEGIDVSPWTPSWTTCLGTFLGIGLVILLSALVDVAVKMGRPGWEWWFFTSALYLAPIGAIVYKMNEFVAAIRTMI</sequence>
<evidence type="ECO:0000313" key="2">
    <source>
        <dbReference type="Proteomes" id="UP000821845"/>
    </source>
</evidence>
<reference evidence="1" key="1">
    <citation type="submission" date="2020-05" db="EMBL/GenBank/DDBJ databases">
        <title>Large-scale comparative analyses of tick genomes elucidate their genetic diversity and vector capacities.</title>
        <authorList>
            <person name="Jia N."/>
            <person name="Wang J."/>
            <person name="Shi W."/>
            <person name="Du L."/>
            <person name="Sun Y."/>
            <person name="Zhan W."/>
            <person name="Jiang J."/>
            <person name="Wang Q."/>
            <person name="Zhang B."/>
            <person name="Ji P."/>
            <person name="Sakyi L.B."/>
            <person name="Cui X."/>
            <person name="Yuan T."/>
            <person name="Jiang B."/>
            <person name="Yang W."/>
            <person name="Lam T.T.-Y."/>
            <person name="Chang Q."/>
            <person name="Ding S."/>
            <person name="Wang X."/>
            <person name="Zhu J."/>
            <person name="Ruan X."/>
            <person name="Zhao L."/>
            <person name="Wei J."/>
            <person name="Que T."/>
            <person name="Du C."/>
            <person name="Cheng J."/>
            <person name="Dai P."/>
            <person name="Han X."/>
            <person name="Huang E."/>
            <person name="Gao Y."/>
            <person name="Liu J."/>
            <person name="Shao H."/>
            <person name="Ye R."/>
            <person name="Li L."/>
            <person name="Wei W."/>
            <person name="Wang X."/>
            <person name="Wang C."/>
            <person name="Yang T."/>
            <person name="Huo Q."/>
            <person name="Li W."/>
            <person name="Guo W."/>
            <person name="Chen H."/>
            <person name="Zhou L."/>
            <person name="Ni X."/>
            <person name="Tian J."/>
            <person name="Zhou Y."/>
            <person name="Sheng Y."/>
            <person name="Liu T."/>
            <person name="Pan Y."/>
            <person name="Xia L."/>
            <person name="Li J."/>
            <person name="Zhao F."/>
            <person name="Cao W."/>
        </authorList>
    </citation>
    <scope>NUCLEOTIDE SEQUENCE</scope>
    <source>
        <strain evidence="1">Hyas-2018</strain>
    </source>
</reference>
<evidence type="ECO:0000313" key="1">
    <source>
        <dbReference type="EMBL" id="KAH6932329.1"/>
    </source>
</evidence>
<organism evidence="1 2">
    <name type="scientific">Hyalomma asiaticum</name>
    <name type="common">Tick</name>
    <dbReference type="NCBI Taxonomy" id="266040"/>
    <lineage>
        <taxon>Eukaryota</taxon>
        <taxon>Metazoa</taxon>
        <taxon>Ecdysozoa</taxon>
        <taxon>Arthropoda</taxon>
        <taxon>Chelicerata</taxon>
        <taxon>Arachnida</taxon>
        <taxon>Acari</taxon>
        <taxon>Parasitiformes</taxon>
        <taxon>Ixodida</taxon>
        <taxon>Ixodoidea</taxon>
        <taxon>Ixodidae</taxon>
        <taxon>Hyalomminae</taxon>
        <taxon>Hyalomma</taxon>
    </lineage>
</organism>
<comment type="caution">
    <text evidence="1">The sequence shown here is derived from an EMBL/GenBank/DDBJ whole genome shotgun (WGS) entry which is preliminary data.</text>
</comment>
<proteinExistence type="predicted"/>
<gene>
    <name evidence="1" type="ORF">HPB50_004852</name>
</gene>
<dbReference type="Proteomes" id="UP000821845">
    <property type="component" value="Chromosome 4"/>
</dbReference>